<keyword evidence="2" id="KW-1185">Reference proteome</keyword>
<evidence type="ECO:0000313" key="2">
    <source>
        <dbReference type="Proteomes" id="UP000623250"/>
    </source>
</evidence>
<name>A0A8I1GB16_9HYPH</name>
<evidence type="ECO:0000313" key="1">
    <source>
        <dbReference type="EMBL" id="MBJ7543782.1"/>
    </source>
</evidence>
<gene>
    <name evidence="1" type="ORF">JDN41_09430</name>
</gene>
<comment type="caution">
    <text evidence="1">The sequence shown here is derived from an EMBL/GenBank/DDBJ whole genome shotgun (WGS) entry which is preliminary data.</text>
</comment>
<reference evidence="1 2" key="1">
    <citation type="submission" date="2020-12" db="EMBL/GenBank/DDBJ databases">
        <title>Revised draft genomes of Rhodomicrobium vannielii ATCC 17100 and Rhodomicrobium udaipurense JA643.</title>
        <authorList>
            <person name="Conners E.M."/>
            <person name="Davenport E.J."/>
            <person name="Bose A."/>
        </authorList>
    </citation>
    <scope>NUCLEOTIDE SEQUENCE [LARGE SCALE GENOMIC DNA]</scope>
    <source>
        <strain evidence="1 2">JA643</strain>
    </source>
</reference>
<dbReference type="EMBL" id="JAEMUK010000017">
    <property type="protein sequence ID" value="MBJ7543782.1"/>
    <property type="molecule type" value="Genomic_DNA"/>
</dbReference>
<dbReference type="AlphaFoldDB" id="A0A8I1GB16"/>
<sequence>MAQLIVDKPYNYPAIPEYQFQIWRGLSHMNARRKQLYLAHVMTEDSIGETDATYDDDVVDMTPPEAAEYIASLLSSLRLVAAKSQFRLLADLISVAEEEARFHCQA</sequence>
<protein>
    <submittedName>
        <fullName evidence="1">Uncharacterized protein</fullName>
    </submittedName>
</protein>
<dbReference type="Proteomes" id="UP000623250">
    <property type="component" value="Unassembled WGS sequence"/>
</dbReference>
<organism evidence="1 2">
    <name type="scientific">Rhodomicrobium udaipurense</name>
    <dbReference type="NCBI Taxonomy" id="1202716"/>
    <lineage>
        <taxon>Bacteria</taxon>
        <taxon>Pseudomonadati</taxon>
        <taxon>Pseudomonadota</taxon>
        <taxon>Alphaproteobacteria</taxon>
        <taxon>Hyphomicrobiales</taxon>
        <taxon>Hyphomicrobiaceae</taxon>
        <taxon>Rhodomicrobium</taxon>
    </lineage>
</organism>
<proteinExistence type="predicted"/>
<accession>A0A8I1GB16</accession>
<dbReference type="RefSeq" id="WP_155955028.1">
    <property type="nucleotide sequence ID" value="NZ_JAEMUK010000017.1"/>
</dbReference>